<sequence>MSPGAVGPASGTSFKKESTVARLLGSGSAGIAELAVFHPVLQRIYKYGGQPFVRDYLAKNHGTTFTNTFGDKTGKAMMSSFAGSIIGIGEIVLLPLDVLKIKRQTNPEAFRGRGVVAIVRDEGFGLYRGWQWTAARNAPGSFALFGGSAFTKGYLYGLSDYNKASWFQNFVASIAGASASLLVSAPLDVIKTRIQNRNFENPESGFKIVSSMMKNEGPSSFFKGLVPKLLMTGPKLMELGPLLSPGPEVVQARKVVSVQESTITTKHTLFLTKSKMPAPTYIISKIGDPIFAMFIGLGAAATRINREEKEQGRSTQTTIDAGLR</sequence>
<keyword evidence="2 6" id="KW-0812">Transmembrane</keyword>
<gene>
    <name evidence="8" type="ORF">M7I_5370</name>
</gene>
<dbReference type="SUPFAM" id="SSF103506">
    <property type="entry name" value="Mitochondrial carrier"/>
    <property type="match status" value="1"/>
</dbReference>
<evidence type="ECO:0000256" key="1">
    <source>
        <dbReference type="ARBA" id="ARBA00004141"/>
    </source>
</evidence>
<evidence type="ECO:0000256" key="6">
    <source>
        <dbReference type="PROSITE-ProRule" id="PRU00282"/>
    </source>
</evidence>
<name>H0ERP9_GLAL7</name>
<dbReference type="InterPro" id="IPR053042">
    <property type="entry name" value="Mito_GTP/GDP_Carrier"/>
</dbReference>
<dbReference type="AlphaFoldDB" id="H0ERP9"/>
<keyword evidence="3" id="KW-0999">Mitochondrion inner membrane</keyword>
<dbReference type="InParanoid" id="H0ERP9"/>
<dbReference type="Gene3D" id="1.50.40.10">
    <property type="entry name" value="Mitochondrial carrier domain"/>
    <property type="match status" value="1"/>
</dbReference>
<evidence type="ECO:0000256" key="7">
    <source>
        <dbReference type="RuleBase" id="RU000488"/>
    </source>
</evidence>
<keyword evidence="3" id="KW-0496">Mitochondrion</keyword>
<feature type="repeat" description="Solcar" evidence="6">
    <location>
        <begin position="164"/>
        <end position="249"/>
    </location>
</feature>
<dbReference type="FunCoup" id="H0ERP9">
    <property type="interactions" value="64"/>
</dbReference>
<evidence type="ECO:0000256" key="2">
    <source>
        <dbReference type="ARBA" id="ARBA00022692"/>
    </source>
</evidence>
<dbReference type="GO" id="GO:0005739">
    <property type="term" value="C:mitochondrion"/>
    <property type="evidence" value="ECO:0007669"/>
    <property type="project" value="TreeGrafter"/>
</dbReference>
<keyword evidence="9" id="KW-1185">Reference proteome</keyword>
<evidence type="ECO:0000256" key="4">
    <source>
        <dbReference type="ARBA" id="ARBA00022989"/>
    </source>
</evidence>
<dbReference type="PANTHER" id="PTHR46974:SF1">
    <property type="entry name" value="MITOCHONDRIAL GTP_GDP CARRIER PROTEIN 1"/>
    <property type="match status" value="1"/>
</dbReference>
<proteinExistence type="inferred from homology"/>
<comment type="caution">
    <text evidence="8">The sequence shown here is derived from an EMBL/GenBank/DDBJ whole genome shotgun (WGS) entry which is preliminary data.</text>
</comment>
<reference evidence="8 9" key="1">
    <citation type="journal article" date="2012" name="Eukaryot. Cell">
        <title>Genome sequence of the fungus Glarea lozoyensis: the first genome sequence of a species from the Helotiaceae family.</title>
        <authorList>
            <person name="Youssar L."/>
            <person name="Gruening B.A."/>
            <person name="Erxleben A."/>
            <person name="Guenther S."/>
            <person name="Huettel W."/>
        </authorList>
    </citation>
    <scope>NUCLEOTIDE SEQUENCE [LARGE SCALE GENOMIC DNA]</scope>
    <source>
        <strain evidence="9">ATCC 74030 / MF5533</strain>
    </source>
</reference>
<keyword evidence="7" id="KW-0813">Transport</keyword>
<dbReference type="PANTHER" id="PTHR46974">
    <property type="entry name" value="MITOCHONDRIAL GTP/GDP CARRIER PROTEIN 1"/>
    <property type="match status" value="1"/>
</dbReference>
<dbReference type="PROSITE" id="PS50920">
    <property type="entry name" value="SOLCAR"/>
    <property type="match status" value="1"/>
</dbReference>
<keyword evidence="5 6" id="KW-0472">Membrane</keyword>
<dbReference type="Proteomes" id="UP000005446">
    <property type="component" value="Unassembled WGS sequence"/>
</dbReference>
<evidence type="ECO:0000313" key="8">
    <source>
        <dbReference type="EMBL" id="EHK98860.1"/>
    </source>
</evidence>
<protein>
    <submittedName>
        <fullName evidence="8">Putative Mitochondrial GTP/GDP carrier protein 1</fullName>
    </submittedName>
</protein>
<dbReference type="EMBL" id="AGUE01000135">
    <property type="protein sequence ID" value="EHK98860.1"/>
    <property type="molecule type" value="Genomic_DNA"/>
</dbReference>
<comment type="subcellular location">
    <subcellularLocation>
        <location evidence="1">Membrane</location>
        <topology evidence="1">Multi-pass membrane protein</topology>
    </subcellularLocation>
</comment>
<dbReference type="GO" id="GO:0016020">
    <property type="term" value="C:membrane"/>
    <property type="evidence" value="ECO:0007669"/>
    <property type="project" value="UniProtKB-SubCell"/>
</dbReference>
<dbReference type="OrthoDB" id="409947at2759"/>
<comment type="similarity">
    <text evidence="7">Belongs to the mitochondrial carrier (TC 2.A.29) family.</text>
</comment>
<dbReference type="HOGENOM" id="CLU_858024_0_0_1"/>
<dbReference type="GO" id="GO:0009306">
    <property type="term" value="P:protein secretion"/>
    <property type="evidence" value="ECO:0007669"/>
    <property type="project" value="InterPro"/>
</dbReference>
<dbReference type="InterPro" id="IPR024242">
    <property type="entry name" value="NCE101"/>
</dbReference>
<dbReference type="GO" id="GO:0001409">
    <property type="term" value="F:guanine nucleotide transmembrane transporter activity"/>
    <property type="evidence" value="ECO:0007669"/>
    <property type="project" value="TreeGrafter"/>
</dbReference>
<dbReference type="Pfam" id="PF11654">
    <property type="entry name" value="NCE101"/>
    <property type="match status" value="1"/>
</dbReference>
<evidence type="ECO:0000313" key="9">
    <source>
        <dbReference type="Proteomes" id="UP000005446"/>
    </source>
</evidence>
<accession>H0ERP9</accession>
<dbReference type="InterPro" id="IPR023395">
    <property type="entry name" value="MCP_dom_sf"/>
</dbReference>
<keyword evidence="4" id="KW-1133">Transmembrane helix</keyword>
<dbReference type="Pfam" id="PF00153">
    <property type="entry name" value="Mito_carr"/>
    <property type="match status" value="2"/>
</dbReference>
<evidence type="ECO:0000256" key="3">
    <source>
        <dbReference type="ARBA" id="ARBA00022792"/>
    </source>
</evidence>
<evidence type="ECO:0000256" key="5">
    <source>
        <dbReference type="ARBA" id="ARBA00023136"/>
    </source>
</evidence>
<organism evidence="8 9">
    <name type="scientific">Glarea lozoyensis (strain ATCC 74030 / MF5533)</name>
    <dbReference type="NCBI Taxonomy" id="1104152"/>
    <lineage>
        <taxon>Eukaryota</taxon>
        <taxon>Fungi</taxon>
        <taxon>Dikarya</taxon>
        <taxon>Ascomycota</taxon>
        <taxon>Pezizomycotina</taxon>
        <taxon>Leotiomycetes</taxon>
        <taxon>Helotiales</taxon>
        <taxon>Helotiaceae</taxon>
        <taxon>Glarea</taxon>
    </lineage>
</organism>
<dbReference type="InterPro" id="IPR018108">
    <property type="entry name" value="MCP_transmembrane"/>
</dbReference>